<gene>
    <name evidence="9" type="ORF">SAMN04488090_1422</name>
</gene>
<feature type="domain" description="MacB-like periplasmic core" evidence="8">
    <location>
        <begin position="20"/>
        <end position="243"/>
    </location>
</feature>
<feature type="transmembrane region" description="Helical" evidence="6">
    <location>
        <begin position="674"/>
        <end position="698"/>
    </location>
</feature>
<feature type="transmembrane region" description="Helical" evidence="6">
    <location>
        <begin position="758"/>
        <end position="778"/>
    </location>
</feature>
<accession>A0A1G9LHG9</accession>
<evidence type="ECO:0000259" key="7">
    <source>
        <dbReference type="Pfam" id="PF02687"/>
    </source>
</evidence>
<dbReference type="Proteomes" id="UP000198901">
    <property type="component" value="Unassembled WGS sequence"/>
</dbReference>
<dbReference type="OrthoDB" id="5933722at2"/>
<evidence type="ECO:0000256" key="5">
    <source>
        <dbReference type="ARBA" id="ARBA00023136"/>
    </source>
</evidence>
<feature type="transmembrane region" description="Helical" evidence="6">
    <location>
        <begin position="288"/>
        <end position="310"/>
    </location>
</feature>
<dbReference type="EMBL" id="FNGS01000002">
    <property type="protein sequence ID" value="SDL61400.1"/>
    <property type="molecule type" value="Genomic_DNA"/>
</dbReference>
<keyword evidence="5 6" id="KW-0472">Membrane</keyword>
<evidence type="ECO:0000256" key="2">
    <source>
        <dbReference type="ARBA" id="ARBA00022475"/>
    </source>
</evidence>
<dbReference type="GO" id="GO:0005886">
    <property type="term" value="C:plasma membrane"/>
    <property type="evidence" value="ECO:0007669"/>
    <property type="project" value="UniProtKB-SubCell"/>
</dbReference>
<dbReference type="Pfam" id="PF02687">
    <property type="entry name" value="FtsX"/>
    <property type="match status" value="2"/>
</dbReference>
<feature type="transmembrane region" description="Helical" evidence="6">
    <location>
        <begin position="726"/>
        <end position="746"/>
    </location>
</feature>
<dbReference type="Pfam" id="PF12704">
    <property type="entry name" value="MacB_PCD"/>
    <property type="match status" value="1"/>
</dbReference>
<evidence type="ECO:0000256" key="6">
    <source>
        <dbReference type="SAM" id="Phobius"/>
    </source>
</evidence>
<protein>
    <submittedName>
        <fullName evidence="9">ABC-type antimicrobial peptide transport system, permease component</fullName>
    </submittedName>
</protein>
<evidence type="ECO:0000313" key="9">
    <source>
        <dbReference type="EMBL" id="SDL61400.1"/>
    </source>
</evidence>
<name>A0A1G9LHG9_9BACT</name>
<evidence type="ECO:0000259" key="8">
    <source>
        <dbReference type="Pfam" id="PF12704"/>
    </source>
</evidence>
<evidence type="ECO:0000256" key="3">
    <source>
        <dbReference type="ARBA" id="ARBA00022692"/>
    </source>
</evidence>
<reference evidence="9 10" key="1">
    <citation type="submission" date="2016-10" db="EMBL/GenBank/DDBJ databases">
        <authorList>
            <person name="de Groot N.N."/>
        </authorList>
    </citation>
    <scope>NUCLEOTIDE SEQUENCE [LARGE SCALE GENOMIC DNA]</scope>
    <source>
        <strain evidence="9 10">DSM 21668</strain>
    </source>
</reference>
<keyword evidence="4 6" id="KW-1133">Transmembrane helix</keyword>
<feature type="transmembrane region" description="Helical" evidence="6">
    <location>
        <begin position="382"/>
        <end position="405"/>
    </location>
</feature>
<dbReference type="InterPro" id="IPR050250">
    <property type="entry name" value="Macrolide_Exporter_MacB"/>
</dbReference>
<comment type="subcellular location">
    <subcellularLocation>
        <location evidence="1">Cell membrane</location>
        <topology evidence="1">Multi-pass membrane protein</topology>
    </subcellularLocation>
</comment>
<sequence>MLLTYLKISLRTLLKSKGYSLINLSGLAVGMAVAILIGLWIYDELSYDRTAENYPRVARVMQHQTANGEVFSQYAIPAPLENELKTTYGSSFRYVALASWIGGHFLNSGDRQLSRDGLYMGVDAPHLLALKMHYGTRDGLKDPHSILLSRSTSVALFGEGNPVGRRLQIDNKQEATVTGVYEDLPYNSELRDALFIAPWELLVLSDPFVRFAHETRQWGYNSFQLFVQIADNTDFATVDNRIRFSKYRRVLPEDRKYKAEIFLHPMSRWHLYSHWDKEGNQTGGQIEYVWLFALIGVFVLLLACINFMNLSTARSEKRAREVGIRKAIGSLRSQLIGQFFGESLLVVFAALLAAVLLVELGLPWFNDIAGKRMTVLWLNPVFWLLLVSFAGLTALLAGSYPALYLSSFQPVQVLKGTFRAGRYASVPRKVLVTIQFTVSVTLIIGTMIVYRQIQYTKNRPVGYSRDGLVMVQMKSPDFHQKYDVLKNQLTTSGLIAGISQSSGPVTGVWSSNGGFDWQGKDPALDAEFATNWVTEGFGELVGWHILQGRDFDPRLATDSVSVLINESGVRFAGLKNPVGTILKWEGREYPIIGVVQDLIQDSPYKPVRPGLFFRNPKEVSWMVLKLNPSLPVSDAIARMERIFRQVIPAAPFDYQFVDDAFAKKFADEERIGKLAAFFASLAIFISCLGLFGLASFTAEQRTKEIGIRKVLGASVLNLWGLLSKDFVGLVILSCSIAVPLAWYGMANWLQKYEYRTDIAWWVFALAAIGALAITLLTVSYQAVRAAMMNPVKTLKAE</sequence>
<organism evidence="9 10">
    <name type="scientific">Siphonobacter aquaeclarae</name>
    <dbReference type="NCBI Taxonomy" id="563176"/>
    <lineage>
        <taxon>Bacteria</taxon>
        <taxon>Pseudomonadati</taxon>
        <taxon>Bacteroidota</taxon>
        <taxon>Cytophagia</taxon>
        <taxon>Cytophagales</taxon>
        <taxon>Cytophagaceae</taxon>
        <taxon>Siphonobacter</taxon>
    </lineage>
</organism>
<proteinExistence type="predicted"/>
<dbReference type="AlphaFoldDB" id="A0A1G9LHG9"/>
<evidence type="ECO:0000256" key="4">
    <source>
        <dbReference type="ARBA" id="ARBA00022989"/>
    </source>
</evidence>
<dbReference type="InterPro" id="IPR025857">
    <property type="entry name" value="MacB_PCD"/>
</dbReference>
<dbReference type="InterPro" id="IPR003838">
    <property type="entry name" value="ABC3_permease_C"/>
</dbReference>
<feature type="transmembrane region" description="Helical" evidence="6">
    <location>
        <begin position="21"/>
        <end position="42"/>
    </location>
</feature>
<feature type="domain" description="ABC3 transporter permease C-terminal" evidence="7">
    <location>
        <begin position="294"/>
        <end position="409"/>
    </location>
</feature>
<keyword evidence="2" id="KW-1003">Cell membrane</keyword>
<keyword evidence="10" id="KW-1185">Reference proteome</keyword>
<dbReference type="PANTHER" id="PTHR30572">
    <property type="entry name" value="MEMBRANE COMPONENT OF TRANSPORTER-RELATED"/>
    <property type="match status" value="1"/>
</dbReference>
<feature type="transmembrane region" description="Helical" evidence="6">
    <location>
        <begin position="339"/>
        <end position="362"/>
    </location>
</feature>
<evidence type="ECO:0000313" key="10">
    <source>
        <dbReference type="Proteomes" id="UP000198901"/>
    </source>
</evidence>
<feature type="transmembrane region" description="Helical" evidence="6">
    <location>
        <begin position="426"/>
        <end position="450"/>
    </location>
</feature>
<dbReference type="STRING" id="563176.SAMN04488090_1422"/>
<keyword evidence="3 6" id="KW-0812">Transmembrane</keyword>
<dbReference type="GO" id="GO:0022857">
    <property type="term" value="F:transmembrane transporter activity"/>
    <property type="evidence" value="ECO:0007669"/>
    <property type="project" value="TreeGrafter"/>
</dbReference>
<evidence type="ECO:0000256" key="1">
    <source>
        <dbReference type="ARBA" id="ARBA00004651"/>
    </source>
</evidence>
<dbReference type="PANTHER" id="PTHR30572:SF18">
    <property type="entry name" value="ABC-TYPE MACROLIDE FAMILY EXPORT SYSTEM PERMEASE COMPONENT 2"/>
    <property type="match status" value="1"/>
</dbReference>
<feature type="domain" description="ABC3 transporter permease C-terminal" evidence="7">
    <location>
        <begin position="677"/>
        <end position="790"/>
    </location>
</feature>
<dbReference type="RefSeq" id="WP_093199561.1">
    <property type="nucleotide sequence ID" value="NZ_FNGS01000002.1"/>
</dbReference>